<accession>A0A9W6WHS8</accession>
<keyword evidence="2" id="KW-1185">Reference proteome</keyword>
<sequence length="273" mass="29490">MASLVKLDSTNLVQDGYNSTWKYYFPGSAADFNDVACAVQSISMYNSDFHNFSITLADGIYAYADINRSIQTALVNAGAYLIDASGNNVFYIQLSENSVYYAAQSDFSATPISLPAGYTRPAAGLYSASGTGLPTTTRVPRIIIDNAYFGKVVGLTTGTYPSASATVGSAQLPNIIPQIQPSSSYVVRCDLIKNEYVASGDILSAFDRGDASVGQLISYKPSQYAWMSCHNGSRSSLTISIFNQNDQKVKFRDPSVSIMLLLRPKNLMSKAQT</sequence>
<dbReference type="Proteomes" id="UP001165083">
    <property type="component" value="Unassembled WGS sequence"/>
</dbReference>
<proteinExistence type="predicted"/>
<name>A0A9W6WHS8_9STRA</name>
<dbReference type="AlphaFoldDB" id="A0A9W6WHS8"/>
<organism evidence="1 2">
    <name type="scientific">Phytophthora lilii</name>
    <dbReference type="NCBI Taxonomy" id="2077276"/>
    <lineage>
        <taxon>Eukaryota</taxon>
        <taxon>Sar</taxon>
        <taxon>Stramenopiles</taxon>
        <taxon>Oomycota</taxon>
        <taxon>Peronosporomycetes</taxon>
        <taxon>Peronosporales</taxon>
        <taxon>Peronosporaceae</taxon>
        <taxon>Phytophthora</taxon>
    </lineage>
</organism>
<gene>
    <name evidence="1" type="ORF">Plil01_000396300</name>
</gene>
<protein>
    <submittedName>
        <fullName evidence="1">Unnamed protein product</fullName>
    </submittedName>
</protein>
<evidence type="ECO:0000313" key="2">
    <source>
        <dbReference type="Proteomes" id="UP001165083"/>
    </source>
</evidence>
<dbReference type="EMBL" id="BSXW01000159">
    <property type="protein sequence ID" value="GMF13495.1"/>
    <property type="molecule type" value="Genomic_DNA"/>
</dbReference>
<evidence type="ECO:0000313" key="1">
    <source>
        <dbReference type="EMBL" id="GMF13495.1"/>
    </source>
</evidence>
<reference evidence="1" key="1">
    <citation type="submission" date="2023-04" db="EMBL/GenBank/DDBJ databases">
        <title>Phytophthora lilii NBRC 32176.</title>
        <authorList>
            <person name="Ichikawa N."/>
            <person name="Sato H."/>
            <person name="Tonouchi N."/>
        </authorList>
    </citation>
    <scope>NUCLEOTIDE SEQUENCE</scope>
    <source>
        <strain evidence="1">NBRC 32176</strain>
    </source>
</reference>
<comment type="caution">
    <text evidence="1">The sequence shown here is derived from an EMBL/GenBank/DDBJ whole genome shotgun (WGS) entry which is preliminary data.</text>
</comment>
<dbReference type="OrthoDB" id="140921at2759"/>